<feature type="compositionally biased region" description="Polar residues" evidence="1">
    <location>
        <begin position="249"/>
        <end position="355"/>
    </location>
</feature>
<protein>
    <submittedName>
        <fullName evidence="3">Uncharacterized protein</fullName>
    </submittedName>
</protein>
<dbReference type="RefSeq" id="WP_231487748.1">
    <property type="nucleotide sequence ID" value="NZ_BAAAZO010000009.1"/>
</dbReference>
<keyword evidence="4" id="KW-1185">Reference proteome</keyword>
<comment type="caution">
    <text evidence="3">The sequence shown here is derived from an EMBL/GenBank/DDBJ whole genome shotgun (WGS) entry which is preliminary data.</text>
</comment>
<keyword evidence="2" id="KW-1133">Transmembrane helix</keyword>
<gene>
    <name evidence="3" type="ORF">GCM10022223_46690</name>
</gene>
<feature type="compositionally biased region" description="Basic and acidic residues" evidence="1">
    <location>
        <begin position="499"/>
        <end position="511"/>
    </location>
</feature>
<evidence type="ECO:0000256" key="2">
    <source>
        <dbReference type="SAM" id="Phobius"/>
    </source>
</evidence>
<feature type="compositionally biased region" description="Basic and acidic residues" evidence="1">
    <location>
        <begin position="539"/>
        <end position="555"/>
    </location>
</feature>
<feature type="compositionally biased region" description="Low complexity" evidence="1">
    <location>
        <begin position="376"/>
        <end position="394"/>
    </location>
</feature>
<keyword evidence="2" id="KW-0472">Membrane</keyword>
<evidence type="ECO:0000256" key="1">
    <source>
        <dbReference type="SAM" id="MobiDB-lite"/>
    </source>
</evidence>
<feature type="compositionally biased region" description="Polar residues" evidence="1">
    <location>
        <begin position="82"/>
        <end position="98"/>
    </location>
</feature>
<reference evidence="4" key="1">
    <citation type="journal article" date="2019" name="Int. J. Syst. Evol. Microbiol.">
        <title>The Global Catalogue of Microorganisms (GCM) 10K type strain sequencing project: providing services to taxonomists for standard genome sequencing and annotation.</title>
        <authorList>
            <consortium name="The Broad Institute Genomics Platform"/>
            <consortium name="The Broad Institute Genome Sequencing Center for Infectious Disease"/>
            <person name="Wu L."/>
            <person name="Ma J."/>
        </authorList>
    </citation>
    <scope>NUCLEOTIDE SEQUENCE [LARGE SCALE GENOMIC DNA]</scope>
    <source>
        <strain evidence="4">JCM 16902</strain>
    </source>
</reference>
<dbReference type="EMBL" id="BAAAZO010000009">
    <property type="protein sequence ID" value="GAA3624298.1"/>
    <property type="molecule type" value="Genomic_DNA"/>
</dbReference>
<proteinExistence type="predicted"/>
<feature type="compositionally biased region" description="Basic and acidic residues" evidence="1">
    <location>
        <begin position="61"/>
        <end position="70"/>
    </location>
</feature>
<feature type="region of interest" description="Disordered" evidence="1">
    <location>
        <begin position="1"/>
        <end position="587"/>
    </location>
</feature>
<accession>A0ABP7A3K2</accession>
<feature type="compositionally biased region" description="Basic and acidic residues" evidence="1">
    <location>
        <begin position="181"/>
        <end position="201"/>
    </location>
</feature>
<feature type="compositionally biased region" description="Polar residues" evidence="1">
    <location>
        <begin position="1"/>
        <end position="19"/>
    </location>
</feature>
<feature type="compositionally biased region" description="Low complexity" evidence="1">
    <location>
        <begin position="137"/>
        <end position="160"/>
    </location>
</feature>
<evidence type="ECO:0000313" key="4">
    <source>
        <dbReference type="Proteomes" id="UP001501074"/>
    </source>
</evidence>
<feature type="compositionally biased region" description="Low complexity" evidence="1">
    <location>
        <begin position="204"/>
        <end position="248"/>
    </location>
</feature>
<feature type="compositionally biased region" description="Low complexity" evidence="1">
    <location>
        <begin position="107"/>
        <end position="129"/>
    </location>
</feature>
<dbReference type="Proteomes" id="UP001501074">
    <property type="component" value="Unassembled WGS sequence"/>
</dbReference>
<evidence type="ECO:0000313" key="3">
    <source>
        <dbReference type="EMBL" id="GAA3624298.1"/>
    </source>
</evidence>
<organism evidence="3 4">
    <name type="scientific">Kineosporia mesophila</name>
    <dbReference type="NCBI Taxonomy" id="566012"/>
    <lineage>
        <taxon>Bacteria</taxon>
        <taxon>Bacillati</taxon>
        <taxon>Actinomycetota</taxon>
        <taxon>Actinomycetes</taxon>
        <taxon>Kineosporiales</taxon>
        <taxon>Kineosporiaceae</taxon>
        <taxon>Kineosporia</taxon>
    </lineage>
</organism>
<keyword evidence="2" id="KW-0812">Transmembrane</keyword>
<sequence>MSTQNNWSRQGLTTRTGPQSSAEASAEPEESRAPAQDQSSAVYRDVTGRPIPLADGWEPPEGERPRDNAHQRWAGAAASFGEDSSSLFAADTRQTATEYQPPVSYPATAGGSAFFSGARQAASEQQAARWDSPRPQAPSAPSAPVQSAPEQQSPVPSAPQFEPTVRAPERPRQFEQLQPVEPRRVVEQPREFDQPTVRHPEPQQPAAWSSPQPGQSGPQPQFQQPAAWQSGQSGQSEQSGSQPEVQQPAAWQSGQPESQPEFQRAASWQSGSQAEVPQPAAWQSGQPESQAEVQRAASWQSGSQTEVPQPAAWQSGQPESQAEVQQPASWQSGSQAEVSQPAAWQSGRSGSQPEFQQPEAWRSESQPTQQPAAHPEQYPGQYGQNEYGQNQYPQAEYQRPATDGMDRIEYATPYQDPEYPQTAPAGFQQPEWASFEDYQTGSQPPVTDDAPGWQQVQPSPPLNGYATPGVDEYQPPSGEIRQSPPASGEMGWGAPVQRARPEEADESRGRGSFETQNKAVRPWDDPETGSPDSQNRAPKSRDPKEWDERFWDEGGPRLLGGPGPAFPGNRDKAWQPGGPQRGGSGSRTPMRRVVLLVVLIIAALAVGRFVMEAGKDNPDYVPLFQRGGSVDRPVELRHAEVTAMSVGGLSDLTAGYDQANYRSPGVFVTVR</sequence>
<feature type="transmembrane region" description="Helical" evidence="2">
    <location>
        <begin position="593"/>
        <end position="611"/>
    </location>
</feature>
<name>A0ABP7A3K2_9ACTN</name>